<feature type="region of interest" description="Disordered" evidence="1">
    <location>
        <begin position="71"/>
        <end position="132"/>
    </location>
</feature>
<dbReference type="AlphaFoldDB" id="A0A420J2L8"/>
<dbReference type="Proteomes" id="UP000283383">
    <property type="component" value="Unassembled WGS sequence"/>
</dbReference>
<dbReference type="EMBL" id="MCBQ01003978">
    <property type="protein sequence ID" value="RKF81049.1"/>
    <property type="molecule type" value="Genomic_DNA"/>
</dbReference>
<evidence type="ECO:0000313" key="2">
    <source>
        <dbReference type="EMBL" id="RKF81049.1"/>
    </source>
</evidence>
<evidence type="ECO:0000313" key="3">
    <source>
        <dbReference type="Proteomes" id="UP000283383"/>
    </source>
</evidence>
<feature type="compositionally biased region" description="Basic and acidic residues" evidence="1">
    <location>
        <begin position="84"/>
        <end position="95"/>
    </location>
</feature>
<proteinExistence type="predicted"/>
<reference evidence="2 3" key="1">
    <citation type="journal article" date="2018" name="BMC Genomics">
        <title>Comparative genome analyses reveal sequence features reflecting distinct modes of host-adaptation between dicot and monocot powdery mildew.</title>
        <authorList>
            <person name="Wu Y."/>
            <person name="Ma X."/>
            <person name="Pan Z."/>
            <person name="Kale S.D."/>
            <person name="Song Y."/>
            <person name="King H."/>
            <person name="Zhang Q."/>
            <person name="Presley C."/>
            <person name="Deng X."/>
            <person name="Wei C.I."/>
            <person name="Xiao S."/>
        </authorList>
    </citation>
    <scope>NUCLEOTIDE SEQUENCE [LARGE SCALE GENOMIC DNA]</scope>
    <source>
        <strain evidence="2">UMSG3</strain>
    </source>
</reference>
<accession>A0A420J2L8</accession>
<name>A0A420J2L8_9PEZI</name>
<sequence>MSEENRENQCAVESLSEKMLNASIQKVAKDDFSTARSETNTGTTTGTRACSSKNALGTTTLNTKLSVISQIPSRVVDDLGSEAPTKRSRESKNKVLADSWEDEMASSQDDPDEVQSPISSEQQPTILLAPPPTPITPLASSDYYEVNDHYNYNNTYRQAKAQVDQHITTRPDKTDVIAKRLISGALGLRTAPKTDHQRKYEAAMVEKELNRRKKDKQDLLKAQEDIKRSEHAIWTD</sequence>
<comment type="caution">
    <text evidence="2">The sequence shown here is derived from an EMBL/GenBank/DDBJ whole genome shotgun (WGS) entry which is preliminary data.</text>
</comment>
<keyword evidence="3" id="KW-1185">Reference proteome</keyword>
<protein>
    <submittedName>
        <fullName evidence="2">Uncharacterized protein</fullName>
    </submittedName>
</protein>
<organism evidence="2 3">
    <name type="scientific">Golovinomyces cichoracearum</name>
    <dbReference type="NCBI Taxonomy" id="62708"/>
    <lineage>
        <taxon>Eukaryota</taxon>
        <taxon>Fungi</taxon>
        <taxon>Dikarya</taxon>
        <taxon>Ascomycota</taxon>
        <taxon>Pezizomycotina</taxon>
        <taxon>Leotiomycetes</taxon>
        <taxon>Erysiphales</taxon>
        <taxon>Erysiphaceae</taxon>
        <taxon>Golovinomyces</taxon>
    </lineage>
</organism>
<feature type="compositionally biased region" description="Acidic residues" evidence="1">
    <location>
        <begin position="99"/>
        <end position="113"/>
    </location>
</feature>
<gene>
    <name evidence="2" type="ORF">GcM3_039021</name>
</gene>
<evidence type="ECO:0000256" key="1">
    <source>
        <dbReference type="SAM" id="MobiDB-lite"/>
    </source>
</evidence>
<feature type="region of interest" description="Disordered" evidence="1">
    <location>
        <begin position="30"/>
        <end position="56"/>
    </location>
</feature>
<feature type="compositionally biased region" description="Low complexity" evidence="1">
    <location>
        <begin position="34"/>
        <end position="49"/>
    </location>
</feature>